<evidence type="ECO:0000313" key="11">
    <source>
        <dbReference type="Proteomes" id="UP000824118"/>
    </source>
</evidence>
<evidence type="ECO:0000256" key="3">
    <source>
        <dbReference type="ARBA" id="ARBA00022448"/>
    </source>
</evidence>
<evidence type="ECO:0000256" key="7">
    <source>
        <dbReference type="ARBA" id="ARBA00023136"/>
    </source>
</evidence>
<dbReference type="SUPFAM" id="SSF81345">
    <property type="entry name" value="ABC transporter involved in vitamin B12 uptake, BtuC"/>
    <property type="match status" value="1"/>
</dbReference>
<dbReference type="EMBL" id="DVNG01000084">
    <property type="protein sequence ID" value="HIU50458.1"/>
    <property type="molecule type" value="Genomic_DNA"/>
</dbReference>
<evidence type="ECO:0000313" key="10">
    <source>
        <dbReference type="EMBL" id="HIU50458.1"/>
    </source>
</evidence>
<evidence type="ECO:0000256" key="5">
    <source>
        <dbReference type="ARBA" id="ARBA00022692"/>
    </source>
</evidence>
<dbReference type="AlphaFoldDB" id="A0A9D1LYG8"/>
<feature type="transmembrane region" description="Helical" evidence="9">
    <location>
        <begin position="88"/>
        <end position="109"/>
    </location>
</feature>
<dbReference type="Proteomes" id="UP000824118">
    <property type="component" value="Unassembled WGS sequence"/>
</dbReference>
<organism evidence="10 11">
    <name type="scientific">Candidatus Limousia pullorum</name>
    <dbReference type="NCBI Taxonomy" id="2840860"/>
    <lineage>
        <taxon>Bacteria</taxon>
        <taxon>Bacillati</taxon>
        <taxon>Bacillota</taxon>
        <taxon>Clostridia</taxon>
        <taxon>Eubacteriales</taxon>
        <taxon>Oscillospiraceae</taxon>
        <taxon>Oscillospiraceae incertae sedis</taxon>
        <taxon>Candidatus Limousia</taxon>
    </lineage>
</organism>
<gene>
    <name evidence="10" type="ORF">IAD22_05545</name>
</gene>
<feature type="transmembrane region" description="Helical" evidence="9">
    <location>
        <begin position="143"/>
        <end position="162"/>
    </location>
</feature>
<evidence type="ECO:0000256" key="2">
    <source>
        <dbReference type="ARBA" id="ARBA00008034"/>
    </source>
</evidence>
<proteinExistence type="inferred from homology"/>
<keyword evidence="3 8" id="KW-0813">Transport</keyword>
<keyword evidence="5 8" id="KW-0812">Transmembrane</keyword>
<feature type="transmembrane region" description="Helical" evidence="9">
    <location>
        <begin position="59"/>
        <end position="76"/>
    </location>
</feature>
<evidence type="ECO:0000256" key="6">
    <source>
        <dbReference type="ARBA" id="ARBA00022989"/>
    </source>
</evidence>
<dbReference type="InterPro" id="IPR001626">
    <property type="entry name" value="ABC_TroCD"/>
</dbReference>
<feature type="transmembrane region" description="Helical" evidence="9">
    <location>
        <begin position="187"/>
        <end position="215"/>
    </location>
</feature>
<feature type="transmembrane region" description="Helical" evidence="9">
    <location>
        <begin position="7"/>
        <end position="30"/>
    </location>
</feature>
<comment type="similarity">
    <text evidence="2 8">Belongs to the ABC-3 integral membrane protein family.</text>
</comment>
<protein>
    <submittedName>
        <fullName evidence="10">Metal ABC transporter permease</fullName>
    </submittedName>
</protein>
<name>A0A9D1LYG8_9FIRM</name>
<feature type="transmembrane region" description="Helical" evidence="9">
    <location>
        <begin position="258"/>
        <end position="277"/>
    </location>
</feature>
<dbReference type="GO" id="GO:0055085">
    <property type="term" value="P:transmembrane transport"/>
    <property type="evidence" value="ECO:0007669"/>
    <property type="project" value="InterPro"/>
</dbReference>
<dbReference type="InterPro" id="IPR037294">
    <property type="entry name" value="ABC_BtuC-like"/>
</dbReference>
<dbReference type="PANTHER" id="PTHR30477">
    <property type="entry name" value="ABC-TRANSPORTER METAL-BINDING PROTEIN"/>
    <property type="match status" value="1"/>
</dbReference>
<accession>A0A9D1LYG8</accession>
<keyword evidence="7 9" id="KW-0472">Membrane</keyword>
<dbReference type="PANTHER" id="PTHR30477:SF8">
    <property type="entry name" value="METAL TRANSPORT SYSTEM MEMBRANE PROTEIN CT_070-RELATED"/>
    <property type="match status" value="1"/>
</dbReference>
<dbReference type="GO" id="GO:0043190">
    <property type="term" value="C:ATP-binding cassette (ABC) transporter complex"/>
    <property type="evidence" value="ECO:0007669"/>
    <property type="project" value="InterPro"/>
</dbReference>
<evidence type="ECO:0000256" key="9">
    <source>
        <dbReference type="SAM" id="Phobius"/>
    </source>
</evidence>
<feature type="transmembrane region" description="Helical" evidence="9">
    <location>
        <begin position="227"/>
        <end position="246"/>
    </location>
</feature>
<dbReference type="CDD" id="cd06550">
    <property type="entry name" value="TM_ABC_iron-siderophores_like"/>
    <property type="match status" value="1"/>
</dbReference>
<keyword evidence="4" id="KW-1003">Cell membrane</keyword>
<dbReference type="Pfam" id="PF00950">
    <property type="entry name" value="ABC-3"/>
    <property type="match status" value="1"/>
</dbReference>
<dbReference type="Gene3D" id="1.10.3470.10">
    <property type="entry name" value="ABC transporter involved in vitamin B12 uptake, BtuC"/>
    <property type="match status" value="1"/>
</dbReference>
<reference evidence="10" key="1">
    <citation type="submission" date="2020-10" db="EMBL/GenBank/DDBJ databases">
        <authorList>
            <person name="Gilroy R."/>
        </authorList>
    </citation>
    <scope>NUCLEOTIDE SEQUENCE</scope>
    <source>
        <strain evidence="10">ChiGjej1B1-1684</strain>
    </source>
</reference>
<dbReference type="GO" id="GO:0010043">
    <property type="term" value="P:response to zinc ion"/>
    <property type="evidence" value="ECO:0007669"/>
    <property type="project" value="TreeGrafter"/>
</dbReference>
<evidence type="ECO:0000256" key="1">
    <source>
        <dbReference type="ARBA" id="ARBA00004651"/>
    </source>
</evidence>
<sequence length="290" mass="30713">MNPQIEILLTAVFMSAACALPGSFLVVRNMSMTSDAITHTVLLGIVLGFLLTGDLNSPILIIGAGIVGVLTVWFTETLNNTGLVDSDASNGLVFPLLFSVGVILITLCADSVHLDTDSVLLGELAFAPFDRLMVLGKDIGAKSVYFSMLLFALNLIFVLVFYKELKFASFDEIAAKTGGFHPEILHYALMTCASITAVVAFQWVGSVLVVAFMIAPPAAALLLTKRLSVVLALSCAIGGIAAAWGYKLASALDVSISGTMAVMTGVIFIIILIITNLKITINKKSKSDTF</sequence>
<evidence type="ECO:0000256" key="4">
    <source>
        <dbReference type="ARBA" id="ARBA00022475"/>
    </source>
</evidence>
<comment type="subcellular location">
    <subcellularLocation>
        <location evidence="1 8">Cell membrane</location>
        <topology evidence="1 8">Multi-pass membrane protein</topology>
    </subcellularLocation>
</comment>
<keyword evidence="6 9" id="KW-1133">Transmembrane helix</keyword>
<reference evidence="10" key="2">
    <citation type="journal article" date="2021" name="PeerJ">
        <title>Extensive microbial diversity within the chicken gut microbiome revealed by metagenomics and culture.</title>
        <authorList>
            <person name="Gilroy R."/>
            <person name="Ravi A."/>
            <person name="Getino M."/>
            <person name="Pursley I."/>
            <person name="Horton D.L."/>
            <person name="Alikhan N.F."/>
            <person name="Baker D."/>
            <person name="Gharbi K."/>
            <person name="Hall N."/>
            <person name="Watson M."/>
            <person name="Adriaenssens E.M."/>
            <person name="Foster-Nyarko E."/>
            <person name="Jarju S."/>
            <person name="Secka A."/>
            <person name="Antonio M."/>
            <person name="Oren A."/>
            <person name="Chaudhuri R.R."/>
            <person name="La Ragione R."/>
            <person name="Hildebrand F."/>
            <person name="Pallen M.J."/>
        </authorList>
    </citation>
    <scope>NUCLEOTIDE SEQUENCE</scope>
    <source>
        <strain evidence="10">ChiGjej1B1-1684</strain>
    </source>
</reference>
<evidence type="ECO:0000256" key="8">
    <source>
        <dbReference type="RuleBase" id="RU003943"/>
    </source>
</evidence>
<comment type="caution">
    <text evidence="10">The sequence shown here is derived from an EMBL/GenBank/DDBJ whole genome shotgun (WGS) entry which is preliminary data.</text>
</comment>